<reference evidence="3" key="1">
    <citation type="submission" date="2019-09" db="EMBL/GenBank/DDBJ databases">
        <title>In-depth cultivation of the pig gut microbiome towards novel bacterial diversity and tailored functional studies.</title>
        <authorList>
            <person name="Wylensek D."/>
            <person name="Hitch T.C.A."/>
            <person name="Clavel T."/>
        </authorList>
    </citation>
    <scope>NUCLEOTIDE SEQUENCE</scope>
    <source>
        <strain evidence="3">RF-744-FAT-WT-3</strain>
    </source>
</reference>
<feature type="domain" description="Alpha/beta hydrolase fold-3" evidence="2">
    <location>
        <begin position="38"/>
        <end position="145"/>
    </location>
</feature>
<dbReference type="GO" id="GO:0016787">
    <property type="term" value="F:hydrolase activity"/>
    <property type="evidence" value="ECO:0007669"/>
    <property type="project" value="UniProtKB-KW"/>
</dbReference>
<dbReference type="SUPFAM" id="SSF53474">
    <property type="entry name" value="alpha/beta-Hydrolases"/>
    <property type="match status" value="1"/>
</dbReference>
<comment type="caution">
    <text evidence="3">The sequence shown here is derived from an EMBL/GenBank/DDBJ whole genome shotgun (WGS) entry which is preliminary data.</text>
</comment>
<dbReference type="InterPro" id="IPR050300">
    <property type="entry name" value="GDXG_lipolytic_enzyme"/>
</dbReference>
<sequence>MNTKIIPVISEGYKTGADADSRNFIFYTPDSGNIEALIVYIHGGGLLYGTPGDLPEMHLQKLTGHGYAILAIDYPLAPQAKMDLILEDVIDSINKAYEISGTDKSVPLFLWGRSAGAYLVLLASSSNKLTVSLNGIISYYGYGFLNDGWYDAKSSFYCQLPAVPEDLTKITEEKIVYSGSLDEYYSTYVYARQTGKWKDLIYEGRDKYFFLYYTLRAVDQLPAPVFAAHSSGDTDVPYSEFIAFSNKYRPEKFIVSIPEHDFDRNTDNPETAELLDRTSLFIEKHL</sequence>
<dbReference type="EMBL" id="VUNB01000004">
    <property type="protein sequence ID" value="MST69050.1"/>
    <property type="molecule type" value="Genomic_DNA"/>
</dbReference>
<evidence type="ECO:0000259" key="2">
    <source>
        <dbReference type="Pfam" id="PF07859"/>
    </source>
</evidence>
<evidence type="ECO:0000256" key="1">
    <source>
        <dbReference type="ARBA" id="ARBA00022801"/>
    </source>
</evidence>
<dbReference type="AlphaFoldDB" id="A0A6A8M8K9"/>
<organism evidence="3">
    <name type="scientific">Baileyella intestinalis</name>
    <dbReference type="NCBI Taxonomy" id="2606709"/>
    <lineage>
        <taxon>Bacteria</taxon>
        <taxon>Bacillati</taxon>
        <taxon>Bacillota</taxon>
        <taxon>Clostridia</taxon>
        <taxon>Peptostreptococcales</taxon>
        <taxon>Anaerovoracaceae</taxon>
        <taxon>Baileyella</taxon>
    </lineage>
</organism>
<dbReference type="Pfam" id="PF07859">
    <property type="entry name" value="Abhydrolase_3"/>
    <property type="match status" value="1"/>
</dbReference>
<dbReference type="PANTHER" id="PTHR48081:SF3">
    <property type="entry name" value="ALPHA_BETA HYDROLASE FOLD-3 DOMAIN-CONTAINING PROTEIN"/>
    <property type="match status" value="1"/>
</dbReference>
<dbReference type="PANTHER" id="PTHR48081">
    <property type="entry name" value="AB HYDROLASE SUPERFAMILY PROTEIN C4A8.06C"/>
    <property type="match status" value="1"/>
</dbReference>
<protein>
    <submittedName>
        <fullName evidence="3">Alpha/beta hydrolase</fullName>
    </submittedName>
</protein>
<proteinExistence type="predicted"/>
<dbReference type="RefSeq" id="WP_320593005.1">
    <property type="nucleotide sequence ID" value="NZ_JAXDSY010000035.1"/>
</dbReference>
<keyword evidence="1 3" id="KW-0378">Hydrolase</keyword>
<name>A0A6A8M8K9_9FIRM</name>
<dbReference type="InterPro" id="IPR029058">
    <property type="entry name" value="AB_hydrolase_fold"/>
</dbReference>
<evidence type="ECO:0000313" key="3">
    <source>
        <dbReference type="EMBL" id="MST69050.1"/>
    </source>
</evidence>
<accession>A0A6A8M8K9</accession>
<gene>
    <name evidence="3" type="ORF">FYJ66_05520</name>
</gene>
<dbReference type="InterPro" id="IPR013094">
    <property type="entry name" value="AB_hydrolase_3"/>
</dbReference>
<dbReference type="Gene3D" id="3.40.50.1820">
    <property type="entry name" value="alpha/beta hydrolase"/>
    <property type="match status" value="1"/>
</dbReference>